<comment type="subcellular location">
    <subcellularLocation>
        <location evidence="1">Cell membrane</location>
        <topology evidence="1">Multi-pass membrane protein</topology>
    </subcellularLocation>
</comment>
<protein>
    <recommendedName>
        <fullName evidence="8">Copper resistance protein D</fullName>
    </recommendedName>
</protein>
<feature type="transmembrane region" description="Helical" evidence="6">
    <location>
        <begin position="76"/>
        <end position="96"/>
    </location>
</feature>
<keyword evidence="2" id="KW-1003">Cell membrane</keyword>
<feature type="transmembrane region" description="Helical" evidence="6">
    <location>
        <begin position="182"/>
        <end position="204"/>
    </location>
</feature>
<feature type="transmembrane region" description="Helical" evidence="6">
    <location>
        <begin position="149"/>
        <end position="170"/>
    </location>
</feature>
<organism evidence="7">
    <name type="scientific">Nonomuraea gerenzanensis</name>
    <dbReference type="NCBI Taxonomy" id="93944"/>
    <lineage>
        <taxon>Bacteria</taxon>
        <taxon>Bacillati</taxon>
        <taxon>Actinomycetota</taxon>
        <taxon>Actinomycetes</taxon>
        <taxon>Streptosporangiales</taxon>
        <taxon>Streptosporangiaceae</taxon>
        <taxon>Nonomuraea</taxon>
    </lineage>
</organism>
<proteinExistence type="predicted"/>
<gene>
    <name evidence="7" type="ORF">BN4615_P5532</name>
</gene>
<evidence type="ECO:0008006" key="8">
    <source>
        <dbReference type="Google" id="ProtNLM"/>
    </source>
</evidence>
<dbReference type="Pfam" id="PF09678">
    <property type="entry name" value="Caa3_CtaG"/>
    <property type="match status" value="1"/>
</dbReference>
<feature type="transmembrane region" description="Helical" evidence="6">
    <location>
        <begin position="224"/>
        <end position="244"/>
    </location>
</feature>
<evidence type="ECO:0000256" key="4">
    <source>
        <dbReference type="ARBA" id="ARBA00022989"/>
    </source>
</evidence>
<dbReference type="InterPro" id="IPR019108">
    <property type="entry name" value="Caa3_assmbl_CtaG-rel"/>
</dbReference>
<accession>A0A1M4EB71</accession>
<reference evidence="7" key="1">
    <citation type="submission" date="2016-04" db="EMBL/GenBank/DDBJ databases">
        <authorList>
            <person name="Evans L.H."/>
            <person name="Alamgir A."/>
            <person name="Owens N."/>
            <person name="Weber N.D."/>
            <person name="Virtaneva K."/>
            <person name="Barbian K."/>
            <person name="Babar A."/>
            <person name="Rosenke K."/>
        </authorList>
    </citation>
    <scope>NUCLEOTIDE SEQUENCE</scope>
    <source>
        <strain evidence="7">Nono1</strain>
    </source>
</reference>
<evidence type="ECO:0000256" key="2">
    <source>
        <dbReference type="ARBA" id="ARBA00022475"/>
    </source>
</evidence>
<dbReference type="GO" id="GO:0005886">
    <property type="term" value="C:plasma membrane"/>
    <property type="evidence" value="ECO:0007669"/>
    <property type="project" value="UniProtKB-SubCell"/>
</dbReference>
<evidence type="ECO:0000256" key="6">
    <source>
        <dbReference type="SAM" id="Phobius"/>
    </source>
</evidence>
<keyword evidence="4 6" id="KW-1133">Transmembrane helix</keyword>
<feature type="transmembrane region" description="Helical" evidence="6">
    <location>
        <begin position="12"/>
        <end position="31"/>
    </location>
</feature>
<dbReference type="AlphaFoldDB" id="A0A1M4EB71"/>
<feature type="transmembrane region" description="Helical" evidence="6">
    <location>
        <begin position="43"/>
        <end position="64"/>
    </location>
</feature>
<evidence type="ECO:0000256" key="1">
    <source>
        <dbReference type="ARBA" id="ARBA00004651"/>
    </source>
</evidence>
<feature type="transmembrane region" description="Helical" evidence="6">
    <location>
        <begin position="116"/>
        <end position="137"/>
    </location>
</feature>
<evidence type="ECO:0000313" key="7">
    <source>
        <dbReference type="EMBL" id="SBO96016.1"/>
    </source>
</evidence>
<sequence length="263" mass="27504">MTHHGDHSGVPAPVLLPVLLLLLAAAYLVPAARATGWKGWRSALFVAGLALVAAALTGPIAAWAATDFRGHMVQHLLVGMLAPLGLVLGAPVTLLLRSLPAARARRLARLLRHRAVHAVANPVTALLLSAGGMIVLYCTPLYRLVLAHGALHAAVHVHFLLSGCLFAWVIAGPDPAPRRPTVVARLVVLGVAIAAHSVLSQLMYAGVGVDLPVPEEQRRGAAEIMYYGGDLAELLLALALVAGWRPRPAARRRVTAAAAEQGG</sequence>
<name>A0A1M4EB71_9ACTN</name>
<dbReference type="EMBL" id="LT559118">
    <property type="protein sequence ID" value="SBO96016.1"/>
    <property type="molecule type" value="Genomic_DNA"/>
</dbReference>
<evidence type="ECO:0000256" key="5">
    <source>
        <dbReference type="ARBA" id="ARBA00023136"/>
    </source>
</evidence>
<keyword evidence="5 6" id="KW-0472">Membrane</keyword>
<keyword evidence="3 6" id="KW-0812">Transmembrane</keyword>
<evidence type="ECO:0000256" key="3">
    <source>
        <dbReference type="ARBA" id="ARBA00022692"/>
    </source>
</evidence>